<protein>
    <recommendedName>
        <fullName evidence="4">PnuC protein</fullName>
    </recommendedName>
</protein>
<sequence>MGWIDWLGMIFTFSSSYFLSKKMKVGWIFYVLSSLVWGAYGIWVVHSNAIVIMNVVLMFNGVRGFRNWGTGPS</sequence>
<evidence type="ECO:0000256" key="1">
    <source>
        <dbReference type="SAM" id="Phobius"/>
    </source>
</evidence>
<accession>A0A1F4UIY0</accession>
<proteinExistence type="predicted"/>
<dbReference type="EMBL" id="MEUW01000006">
    <property type="protein sequence ID" value="OGC44877.1"/>
    <property type="molecule type" value="Genomic_DNA"/>
</dbReference>
<keyword evidence="1" id="KW-1133">Transmembrane helix</keyword>
<name>A0A1F4UIY0_UNCKA</name>
<organism evidence="2 3">
    <name type="scientific">candidate division WWE3 bacterium RBG_19FT_COMBO_53_11</name>
    <dbReference type="NCBI Taxonomy" id="1802613"/>
    <lineage>
        <taxon>Bacteria</taxon>
        <taxon>Katanobacteria</taxon>
    </lineage>
</organism>
<comment type="caution">
    <text evidence="2">The sequence shown here is derived from an EMBL/GenBank/DDBJ whole genome shotgun (WGS) entry which is preliminary data.</text>
</comment>
<dbReference type="Proteomes" id="UP000176583">
    <property type="component" value="Unassembled WGS sequence"/>
</dbReference>
<evidence type="ECO:0008006" key="4">
    <source>
        <dbReference type="Google" id="ProtNLM"/>
    </source>
</evidence>
<dbReference type="STRING" id="1802613.A2V54_03925"/>
<reference evidence="2 3" key="1">
    <citation type="journal article" date="2016" name="Nat. Commun.">
        <title>Thousands of microbial genomes shed light on interconnected biogeochemical processes in an aquifer system.</title>
        <authorList>
            <person name="Anantharaman K."/>
            <person name="Brown C.T."/>
            <person name="Hug L.A."/>
            <person name="Sharon I."/>
            <person name="Castelle C.J."/>
            <person name="Probst A.J."/>
            <person name="Thomas B.C."/>
            <person name="Singh A."/>
            <person name="Wilkins M.J."/>
            <person name="Karaoz U."/>
            <person name="Brodie E.L."/>
            <person name="Williams K.H."/>
            <person name="Hubbard S.S."/>
            <person name="Banfield J.F."/>
        </authorList>
    </citation>
    <scope>NUCLEOTIDE SEQUENCE [LARGE SCALE GENOMIC DNA]</scope>
</reference>
<feature type="transmembrane region" description="Helical" evidence="1">
    <location>
        <begin position="27"/>
        <end position="57"/>
    </location>
</feature>
<gene>
    <name evidence="2" type="ORF">A2V54_03925</name>
</gene>
<evidence type="ECO:0000313" key="2">
    <source>
        <dbReference type="EMBL" id="OGC44877.1"/>
    </source>
</evidence>
<evidence type="ECO:0000313" key="3">
    <source>
        <dbReference type="Proteomes" id="UP000176583"/>
    </source>
</evidence>
<keyword evidence="1" id="KW-0472">Membrane</keyword>
<dbReference type="AlphaFoldDB" id="A0A1F4UIY0"/>
<keyword evidence="1" id="KW-0812">Transmembrane</keyword>